<feature type="domain" description="PB1-like" evidence="1">
    <location>
        <begin position="20"/>
        <end position="113"/>
    </location>
</feature>
<dbReference type="Proteomes" id="UP001187192">
    <property type="component" value="Unassembled WGS sequence"/>
</dbReference>
<dbReference type="Pfam" id="PF26130">
    <property type="entry name" value="PB1-like"/>
    <property type="match status" value="1"/>
</dbReference>
<accession>A0AA88EAH9</accession>
<name>A0AA88EAH9_FICCA</name>
<proteinExistence type="predicted"/>
<dbReference type="EMBL" id="BTGU01000695">
    <property type="protein sequence ID" value="GMN68791.1"/>
    <property type="molecule type" value="Genomic_DNA"/>
</dbReference>
<dbReference type="AlphaFoldDB" id="A0AA88EAH9"/>
<evidence type="ECO:0000313" key="3">
    <source>
        <dbReference type="Proteomes" id="UP001187192"/>
    </source>
</evidence>
<sequence>MGILREKGDGQPLYPNDCGEMYTLKLHHGGAIYDEGGILSYVGRYASYMDWVDSGYVAFIDLEDIAVNLGYKEKVDIFYKGPGHHVFHLIFSNQEVVEMFNDHDRVRVINIYFCEVPIPLQMHDNDVSEFFFDDMDDPPVEPET</sequence>
<organism evidence="2 3">
    <name type="scientific">Ficus carica</name>
    <name type="common">Common fig</name>
    <dbReference type="NCBI Taxonomy" id="3494"/>
    <lineage>
        <taxon>Eukaryota</taxon>
        <taxon>Viridiplantae</taxon>
        <taxon>Streptophyta</taxon>
        <taxon>Embryophyta</taxon>
        <taxon>Tracheophyta</taxon>
        <taxon>Spermatophyta</taxon>
        <taxon>Magnoliopsida</taxon>
        <taxon>eudicotyledons</taxon>
        <taxon>Gunneridae</taxon>
        <taxon>Pentapetalae</taxon>
        <taxon>rosids</taxon>
        <taxon>fabids</taxon>
        <taxon>Rosales</taxon>
        <taxon>Moraceae</taxon>
        <taxon>Ficeae</taxon>
        <taxon>Ficus</taxon>
    </lineage>
</organism>
<comment type="caution">
    <text evidence="2">The sequence shown here is derived from an EMBL/GenBank/DDBJ whole genome shotgun (WGS) entry which is preliminary data.</text>
</comment>
<dbReference type="InterPro" id="IPR058594">
    <property type="entry name" value="PB1-like_dom_pln"/>
</dbReference>
<gene>
    <name evidence="2" type="ORF">TIFTF001_037841</name>
</gene>
<evidence type="ECO:0000259" key="1">
    <source>
        <dbReference type="Pfam" id="PF26130"/>
    </source>
</evidence>
<reference evidence="2" key="1">
    <citation type="submission" date="2023-07" db="EMBL/GenBank/DDBJ databases">
        <title>draft genome sequence of fig (Ficus carica).</title>
        <authorList>
            <person name="Takahashi T."/>
            <person name="Nishimura K."/>
        </authorList>
    </citation>
    <scope>NUCLEOTIDE SEQUENCE</scope>
</reference>
<evidence type="ECO:0000313" key="2">
    <source>
        <dbReference type="EMBL" id="GMN68791.1"/>
    </source>
</evidence>
<keyword evidence="3" id="KW-1185">Reference proteome</keyword>
<protein>
    <recommendedName>
        <fullName evidence="1">PB1-like domain-containing protein</fullName>
    </recommendedName>
</protein>